<dbReference type="RefSeq" id="WP_128775809.1">
    <property type="nucleotide sequence ID" value="NZ_RYFI01000001.1"/>
</dbReference>
<dbReference type="Gene3D" id="1.10.3720.10">
    <property type="entry name" value="MetI-like"/>
    <property type="match status" value="1"/>
</dbReference>
<dbReference type="CDD" id="cd06261">
    <property type="entry name" value="TM_PBP2"/>
    <property type="match status" value="1"/>
</dbReference>
<organism evidence="11 12">
    <name type="scientific">Hansschlegelia zhihuaiae</name>
    <dbReference type="NCBI Taxonomy" id="405005"/>
    <lineage>
        <taxon>Bacteria</taxon>
        <taxon>Pseudomonadati</taxon>
        <taxon>Pseudomonadota</taxon>
        <taxon>Alphaproteobacteria</taxon>
        <taxon>Hyphomicrobiales</taxon>
        <taxon>Methylopilaceae</taxon>
        <taxon>Hansschlegelia</taxon>
    </lineage>
</organism>
<comment type="similarity">
    <text evidence="2 9">Belongs to the binding-protein-dependent transport system permease family.</text>
</comment>
<evidence type="ECO:0000313" key="12">
    <source>
        <dbReference type="Proteomes" id="UP000289708"/>
    </source>
</evidence>
<feature type="transmembrane region" description="Helical" evidence="9">
    <location>
        <begin position="150"/>
        <end position="169"/>
    </location>
</feature>
<proteinExistence type="inferred from homology"/>
<keyword evidence="3 9" id="KW-0813">Transport</keyword>
<feature type="transmembrane region" description="Helical" evidence="9">
    <location>
        <begin position="213"/>
        <end position="234"/>
    </location>
</feature>
<name>A0A4Q0MP99_9HYPH</name>
<dbReference type="SUPFAM" id="SSF161098">
    <property type="entry name" value="MetI-like"/>
    <property type="match status" value="1"/>
</dbReference>
<evidence type="ECO:0000256" key="4">
    <source>
        <dbReference type="ARBA" id="ARBA00022475"/>
    </source>
</evidence>
<dbReference type="InterPro" id="IPR000515">
    <property type="entry name" value="MetI-like"/>
</dbReference>
<dbReference type="PANTHER" id="PTHR30151">
    <property type="entry name" value="ALKANE SULFONATE ABC TRANSPORTER-RELATED, MEMBRANE SUBUNIT"/>
    <property type="match status" value="1"/>
</dbReference>
<evidence type="ECO:0000256" key="2">
    <source>
        <dbReference type="ARBA" id="ARBA00009306"/>
    </source>
</evidence>
<comment type="caution">
    <text evidence="11">The sequence shown here is derived from an EMBL/GenBank/DDBJ whole genome shotgun (WGS) entry which is preliminary data.</text>
</comment>
<evidence type="ECO:0000256" key="9">
    <source>
        <dbReference type="RuleBase" id="RU363032"/>
    </source>
</evidence>
<evidence type="ECO:0000256" key="7">
    <source>
        <dbReference type="ARBA" id="ARBA00023136"/>
    </source>
</evidence>
<comment type="function">
    <text evidence="8">Probably part of an ABC transporter complex. Probably responsible for the translocation of the substrate across the membrane.</text>
</comment>
<dbReference type="PANTHER" id="PTHR30151:SF0">
    <property type="entry name" value="ABC TRANSPORTER PERMEASE PROTEIN MJ0413-RELATED"/>
    <property type="match status" value="1"/>
</dbReference>
<dbReference type="Proteomes" id="UP000289708">
    <property type="component" value="Unassembled WGS sequence"/>
</dbReference>
<dbReference type="GO" id="GO:0042918">
    <property type="term" value="P:alkanesulfonate transmembrane transport"/>
    <property type="evidence" value="ECO:0007669"/>
    <property type="project" value="UniProtKB-ARBA"/>
</dbReference>
<keyword evidence="5 9" id="KW-0812">Transmembrane</keyword>
<accession>A0A4Q0MP99</accession>
<keyword evidence="12" id="KW-1185">Reference proteome</keyword>
<sequence>MTDAAGALPTSTAKPTKTALEGWRLGVTPTLAGLRHYALIPILILAWEIGVRTGWIDGAMLPAPSAILNALVDMSEAGLLWRDVWASIVRVTVGFGLAAVVAISLGLAFGVWPRAAAYLNPLIELIRPISVLAWIPLAILWFGLGDKSAWFIIFLGSFFPIFTNTYLGARSVALIHIRVAQSFGAGRMLFVRQVLFPSSLPYIVAGLRVGLGVGWTCVIAAELIAATSGLGYMIQLARTMIETEKVMAGMVVIGVVGFAMNAAMLWLERKLIPWAQPR</sequence>
<dbReference type="FunFam" id="1.10.3720.10:FF:000003">
    <property type="entry name" value="Aliphatic sulfonate ABC transporter permease"/>
    <property type="match status" value="1"/>
</dbReference>
<keyword evidence="4" id="KW-1003">Cell membrane</keyword>
<feature type="transmembrane region" description="Helical" evidence="9">
    <location>
        <begin position="88"/>
        <end position="113"/>
    </location>
</feature>
<dbReference type="EMBL" id="RYFI01000001">
    <property type="protein sequence ID" value="RXF75630.1"/>
    <property type="molecule type" value="Genomic_DNA"/>
</dbReference>
<feature type="domain" description="ABC transmembrane type-1" evidence="10">
    <location>
        <begin position="84"/>
        <end position="264"/>
    </location>
</feature>
<dbReference type="Pfam" id="PF00528">
    <property type="entry name" value="BPD_transp_1"/>
    <property type="match status" value="1"/>
</dbReference>
<evidence type="ECO:0000313" key="11">
    <source>
        <dbReference type="EMBL" id="RXF75630.1"/>
    </source>
</evidence>
<evidence type="ECO:0000256" key="6">
    <source>
        <dbReference type="ARBA" id="ARBA00022989"/>
    </source>
</evidence>
<dbReference type="InterPro" id="IPR035906">
    <property type="entry name" value="MetI-like_sf"/>
</dbReference>
<evidence type="ECO:0000256" key="1">
    <source>
        <dbReference type="ARBA" id="ARBA00004651"/>
    </source>
</evidence>
<evidence type="ECO:0000256" key="8">
    <source>
        <dbReference type="ARBA" id="ARBA00056719"/>
    </source>
</evidence>
<keyword evidence="7 9" id="KW-0472">Membrane</keyword>
<protein>
    <submittedName>
        <fullName evidence="11">ABC transporter permease</fullName>
    </submittedName>
</protein>
<evidence type="ECO:0000256" key="3">
    <source>
        <dbReference type="ARBA" id="ARBA00022448"/>
    </source>
</evidence>
<dbReference type="PROSITE" id="PS50928">
    <property type="entry name" value="ABC_TM1"/>
    <property type="match status" value="1"/>
</dbReference>
<keyword evidence="6 9" id="KW-1133">Transmembrane helix</keyword>
<gene>
    <name evidence="11" type="ORF">EK403_01985</name>
</gene>
<dbReference type="AlphaFoldDB" id="A0A4Q0MP99"/>
<feature type="transmembrane region" description="Helical" evidence="9">
    <location>
        <begin position="189"/>
        <end position="207"/>
    </location>
</feature>
<evidence type="ECO:0000259" key="10">
    <source>
        <dbReference type="PROSITE" id="PS50928"/>
    </source>
</evidence>
<reference evidence="11 12" key="1">
    <citation type="submission" date="2018-12" db="EMBL/GenBank/DDBJ databases">
        <title>bacterium Hansschlegelia zhihuaiae S113.</title>
        <authorList>
            <person name="He J."/>
        </authorList>
    </citation>
    <scope>NUCLEOTIDE SEQUENCE [LARGE SCALE GENOMIC DNA]</scope>
    <source>
        <strain evidence="11 12">S 113</strain>
    </source>
</reference>
<comment type="subcellular location">
    <subcellularLocation>
        <location evidence="1 9">Cell membrane</location>
        <topology evidence="1 9">Multi-pass membrane protein</topology>
    </subcellularLocation>
</comment>
<dbReference type="GO" id="GO:0005886">
    <property type="term" value="C:plasma membrane"/>
    <property type="evidence" value="ECO:0007669"/>
    <property type="project" value="UniProtKB-SubCell"/>
</dbReference>
<feature type="transmembrane region" description="Helical" evidence="9">
    <location>
        <begin position="246"/>
        <end position="267"/>
    </location>
</feature>
<feature type="transmembrane region" description="Helical" evidence="9">
    <location>
        <begin position="125"/>
        <end position="144"/>
    </location>
</feature>
<dbReference type="OrthoDB" id="9799271at2"/>
<evidence type="ECO:0000256" key="5">
    <source>
        <dbReference type="ARBA" id="ARBA00022692"/>
    </source>
</evidence>